<dbReference type="InterPro" id="IPR038666">
    <property type="entry name" value="SSP1_head-tail_sf"/>
</dbReference>
<accession>A0A437S8I9</accession>
<keyword evidence="2" id="KW-1185">Reference proteome</keyword>
<comment type="caution">
    <text evidence="1">The sequence shown here is derived from an EMBL/GenBank/DDBJ whole genome shotgun (WGS) entry which is preliminary data.</text>
</comment>
<proteinExistence type="predicted"/>
<protein>
    <submittedName>
        <fullName evidence="1">Head-tail adaptor protein</fullName>
    </submittedName>
</protein>
<evidence type="ECO:0000313" key="2">
    <source>
        <dbReference type="Proteomes" id="UP000288812"/>
    </source>
</evidence>
<organism evidence="1 2">
    <name type="scientific">Anaerosphaera multitolerans</name>
    <dbReference type="NCBI Taxonomy" id="2487351"/>
    <lineage>
        <taxon>Bacteria</taxon>
        <taxon>Bacillati</taxon>
        <taxon>Bacillota</taxon>
        <taxon>Tissierellia</taxon>
        <taxon>Tissierellales</taxon>
        <taxon>Peptoniphilaceae</taxon>
        <taxon>Anaerosphaera</taxon>
    </lineage>
</organism>
<dbReference type="Gene3D" id="2.40.10.270">
    <property type="entry name" value="Bacteriophage SPP1 head-tail adaptor protein"/>
    <property type="match status" value="1"/>
</dbReference>
<name>A0A437S8I9_9FIRM</name>
<dbReference type="InterPro" id="IPR008767">
    <property type="entry name" value="Phage_SPP1_head-tail_adaptor"/>
</dbReference>
<dbReference type="RefSeq" id="WP_127723078.1">
    <property type="nucleotide sequence ID" value="NZ_RLIH01000002.1"/>
</dbReference>
<reference evidence="1 2" key="1">
    <citation type="submission" date="2018-11" db="EMBL/GenBank/DDBJ databases">
        <title>Genome sequencing and assembly of Anaerosphaera sp. nov., GS7-6-2.</title>
        <authorList>
            <person name="Rettenmaier R."/>
            <person name="Liebl W."/>
            <person name="Zverlov V."/>
        </authorList>
    </citation>
    <scope>NUCLEOTIDE SEQUENCE [LARGE SCALE GENOMIC DNA]</scope>
    <source>
        <strain evidence="1 2">GS7-6-2</strain>
    </source>
</reference>
<evidence type="ECO:0000313" key="1">
    <source>
        <dbReference type="EMBL" id="RVU55415.1"/>
    </source>
</evidence>
<sequence length="114" mass="13305">MSIKLNHFIELFRVEQETDPDGFPVERDVFLASVRAYREDRYGSETWKNRSLFSTATTLFRIRRVPGITLDTRCVVVTEDGRHNILSVEDIRRKGLYWEILAERVDTEGVVKDG</sequence>
<dbReference type="OrthoDB" id="3078425at2"/>
<dbReference type="EMBL" id="RLIH01000002">
    <property type="protein sequence ID" value="RVU55415.1"/>
    <property type="molecule type" value="Genomic_DNA"/>
</dbReference>
<dbReference type="Pfam" id="PF05521">
    <property type="entry name" value="Phage_HCP"/>
    <property type="match status" value="1"/>
</dbReference>
<dbReference type="Proteomes" id="UP000288812">
    <property type="component" value="Unassembled WGS sequence"/>
</dbReference>
<gene>
    <name evidence="1" type="ORF">EF514_01410</name>
</gene>
<dbReference type="AlphaFoldDB" id="A0A437S8I9"/>